<feature type="compositionally biased region" description="Polar residues" evidence="1">
    <location>
        <begin position="8"/>
        <end position="25"/>
    </location>
</feature>
<evidence type="ECO:0000313" key="2">
    <source>
        <dbReference type="EMBL" id="RMT83303.1"/>
    </source>
</evidence>
<dbReference type="Proteomes" id="UP000273854">
    <property type="component" value="Unassembled WGS sequence"/>
</dbReference>
<sequence>MRAVGTAHQGQTAYSKQTEQNATQHAHLSVGQTLNVPQYSGVRHLRTSVRQWVRLGPPHICDGSGLRGVIRASYQGGRLAFTASTLTHDRSCAMNLFWSLFTARPQHRHYARVDHAGVCRAFKHCAEPPSGHEWVEVSEQKLGWLNQPLPASARIAQRDMPRTRRQLITA</sequence>
<dbReference type="EMBL" id="RBTP01000015">
    <property type="protein sequence ID" value="RMT83303.1"/>
    <property type="molecule type" value="Genomic_DNA"/>
</dbReference>
<name>A0A3M5PGV2_PSEVI</name>
<evidence type="ECO:0000313" key="3">
    <source>
        <dbReference type="Proteomes" id="UP000273854"/>
    </source>
</evidence>
<comment type="caution">
    <text evidence="2">The sequence shown here is derived from an EMBL/GenBank/DDBJ whole genome shotgun (WGS) entry which is preliminary data.</text>
</comment>
<feature type="region of interest" description="Disordered" evidence="1">
    <location>
        <begin position="1"/>
        <end position="25"/>
    </location>
</feature>
<reference evidence="2 3" key="1">
    <citation type="submission" date="2018-08" db="EMBL/GenBank/DDBJ databases">
        <title>Recombination of ecologically and evolutionarily significant loci maintains genetic cohesion in the Pseudomonas syringae species complex.</title>
        <authorList>
            <person name="Dillon M."/>
            <person name="Thakur S."/>
            <person name="Almeida R.N.D."/>
            <person name="Weir B.S."/>
            <person name="Guttman D.S."/>
        </authorList>
    </citation>
    <scope>NUCLEOTIDE SEQUENCE [LARGE SCALE GENOMIC DNA]</scope>
    <source>
        <strain evidence="2 3">ICMP 19473</strain>
    </source>
</reference>
<proteinExistence type="predicted"/>
<protein>
    <submittedName>
        <fullName evidence="2">Uncharacterized protein</fullName>
    </submittedName>
</protein>
<gene>
    <name evidence="2" type="ORF">ALP40_04403</name>
</gene>
<evidence type="ECO:0000256" key="1">
    <source>
        <dbReference type="SAM" id="MobiDB-lite"/>
    </source>
</evidence>
<accession>A0A3M5PGV2</accession>
<organism evidence="2 3">
    <name type="scientific">Pseudomonas viridiflava</name>
    <name type="common">Phytomonas viridiflava</name>
    <dbReference type="NCBI Taxonomy" id="33069"/>
    <lineage>
        <taxon>Bacteria</taxon>
        <taxon>Pseudomonadati</taxon>
        <taxon>Pseudomonadota</taxon>
        <taxon>Gammaproteobacteria</taxon>
        <taxon>Pseudomonadales</taxon>
        <taxon>Pseudomonadaceae</taxon>
        <taxon>Pseudomonas</taxon>
    </lineage>
</organism>
<dbReference type="AlphaFoldDB" id="A0A3M5PGV2"/>